<dbReference type="Gene3D" id="3.40.50.12650">
    <property type="match status" value="1"/>
</dbReference>
<gene>
    <name evidence="27" type="ORF">ASPCADRAFT_399909</name>
</gene>
<dbReference type="PROSITE" id="PS00086">
    <property type="entry name" value="CYTOCHROME_P450"/>
    <property type="match status" value="1"/>
</dbReference>
<dbReference type="InterPro" id="IPR016654">
    <property type="entry name" value="U6_snRNA_Lsm2"/>
</dbReference>
<dbReference type="OMA" id="YKADGPP"/>
<evidence type="ECO:0000256" key="6">
    <source>
        <dbReference type="ARBA" id="ARBA00022617"/>
    </source>
</evidence>
<feature type="region of interest" description="Disordered" evidence="25">
    <location>
        <begin position="1323"/>
        <end position="1347"/>
    </location>
</feature>
<dbReference type="Gene3D" id="1.10.630.10">
    <property type="entry name" value="Cytochrome P450"/>
    <property type="match status" value="1"/>
</dbReference>
<dbReference type="PRINTS" id="PR00385">
    <property type="entry name" value="P450"/>
</dbReference>
<comment type="cofactor">
    <cofactor evidence="1 24">
        <name>heme</name>
        <dbReference type="ChEBI" id="CHEBI:30413"/>
    </cofactor>
</comment>
<dbReference type="Pfam" id="PF01423">
    <property type="entry name" value="LSM"/>
    <property type="match status" value="1"/>
</dbReference>
<organism evidence="27 28">
    <name type="scientific">Aspergillus carbonarius (strain ITEM 5010)</name>
    <dbReference type="NCBI Taxonomy" id="602072"/>
    <lineage>
        <taxon>Eukaryota</taxon>
        <taxon>Fungi</taxon>
        <taxon>Dikarya</taxon>
        <taxon>Ascomycota</taxon>
        <taxon>Pezizomycotina</taxon>
        <taxon>Eurotiomycetes</taxon>
        <taxon>Eurotiomycetidae</taxon>
        <taxon>Eurotiales</taxon>
        <taxon>Aspergillaceae</taxon>
        <taxon>Aspergillus</taxon>
        <taxon>Aspergillus subgen. Circumdati</taxon>
    </lineage>
</organism>
<dbReference type="SUPFAM" id="SSF53335">
    <property type="entry name" value="S-adenosyl-L-methionine-dependent methyltransferases"/>
    <property type="match status" value="1"/>
</dbReference>
<protein>
    <recommendedName>
        <fullName evidence="21">Benzoate 4-monooxygenase bphA</fullName>
        <ecNumber evidence="20">1.14.14.92</ecNumber>
    </recommendedName>
    <alternativeName>
        <fullName evidence="22">Benzoate-para-hydroxylase A</fullName>
    </alternativeName>
    <alternativeName>
        <fullName evidence="23">Cytochrome P450 monooxygenase cyp53A1</fullName>
    </alternativeName>
</protein>
<dbReference type="GO" id="GO:0005634">
    <property type="term" value="C:nucleus"/>
    <property type="evidence" value="ECO:0007669"/>
    <property type="project" value="UniProtKB-SubCell"/>
</dbReference>
<dbReference type="FunFam" id="3.40.50.12650:FF:000007">
    <property type="entry name" value="DNA cross-link repair 1A protein, variant"/>
    <property type="match status" value="1"/>
</dbReference>
<evidence type="ECO:0000256" key="17">
    <source>
        <dbReference type="ARBA" id="ARBA00023242"/>
    </source>
</evidence>
<dbReference type="CDD" id="cd16273">
    <property type="entry name" value="SNM1A-1C-like_MBL-fold"/>
    <property type="match status" value="1"/>
</dbReference>
<feature type="binding site" description="axial binding residue" evidence="24">
    <location>
        <position position="2275"/>
    </location>
    <ligand>
        <name>heme</name>
        <dbReference type="ChEBI" id="CHEBI:30413"/>
    </ligand>
    <ligandPart>
        <name>Fe</name>
        <dbReference type="ChEBI" id="CHEBI:18248"/>
    </ligandPart>
</feature>
<dbReference type="PANTHER" id="PTHR23240:SF6">
    <property type="entry name" value="DNA CROSS-LINK REPAIR 1A PROTEIN"/>
    <property type="match status" value="1"/>
</dbReference>
<dbReference type="GO" id="GO:0006397">
    <property type="term" value="P:mRNA processing"/>
    <property type="evidence" value="ECO:0007669"/>
    <property type="project" value="InterPro"/>
</dbReference>
<keyword evidence="9" id="KW-0227">DNA damage</keyword>
<dbReference type="InterPro" id="IPR029063">
    <property type="entry name" value="SAM-dependent_MTases_sf"/>
</dbReference>
<feature type="region of interest" description="Disordered" evidence="25">
    <location>
        <begin position="29"/>
        <end position="69"/>
    </location>
</feature>
<name>A0A1R3RAQ8_ASPC5</name>
<dbReference type="SUPFAM" id="SSF48264">
    <property type="entry name" value="Cytochrome P450"/>
    <property type="match status" value="1"/>
</dbReference>
<evidence type="ECO:0000256" key="24">
    <source>
        <dbReference type="PIRSR" id="PIRSR602401-1"/>
    </source>
</evidence>
<dbReference type="SUPFAM" id="SSF50182">
    <property type="entry name" value="Sm-like ribonucleoproteins"/>
    <property type="match status" value="1"/>
</dbReference>
<evidence type="ECO:0000256" key="25">
    <source>
        <dbReference type="SAM" id="MobiDB-lite"/>
    </source>
</evidence>
<dbReference type="InterPro" id="IPR001128">
    <property type="entry name" value="Cyt_P450"/>
</dbReference>
<dbReference type="Pfam" id="PF00067">
    <property type="entry name" value="p450"/>
    <property type="match status" value="1"/>
</dbReference>
<keyword evidence="8 24" id="KW-0479">Metal-binding</keyword>
<evidence type="ECO:0000256" key="7">
    <source>
        <dbReference type="ARBA" id="ARBA00022692"/>
    </source>
</evidence>
<evidence type="ECO:0000256" key="16">
    <source>
        <dbReference type="ARBA" id="ARBA00023204"/>
    </source>
</evidence>
<feature type="region of interest" description="Disordered" evidence="25">
    <location>
        <begin position="1"/>
        <end position="20"/>
    </location>
</feature>
<dbReference type="Pfam" id="PF07522">
    <property type="entry name" value="DRMBL"/>
    <property type="match status" value="1"/>
</dbReference>
<evidence type="ECO:0000256" key="18">
    <source>
        <dbReference type="ARBA" id="ARBA00025892"/>
    </source>
</evidence>
<evidence type="ECO:0000256" key="14">
    <source>
        <dbReference type="ARBA" id="ARBA00023136"/>
    </source>
</evidence>
<dbReference type="Gene3D" id="3.60.15.10">
    <property type="entry name" value="Ribonuclease Z/Hydroxyacylglutathione hydrolase-like"/>
    <property type="match status" value="1"/>
</dbReference>
<dbReference type="PROSITE" id="PS52002">
    <property type="entry name" value="SM"/>
    <property type="match status" value="1"/>
</dbReference>
<evidence type="ECO:0000256" key="21">
    <source>
        <dbReference type="ARBA" id="ARBA00072826"/>
    </source>
</evidence>
<dbReference type="InterPro" id="IPR010920">
    <property type="entry name" value="LSM_dom_sf"/>
</dbReference>
<evidence type="ECO:0000256" key="11">
    <source>
        <dbReference type="ARBA" id="ARBA00023002"/>
    </source>
</evidence>
<feature type="region of interest" description="Disordered" evidence="25">
    <location>
        <begin position="197"/>
        <end position="231"/>
    </location>
</feature>
<feature type="compositionally biased region" description="Basic and acidic residues" evidence="25">
    <location>
        <begin position="1188"/>
        <end position="1224"/>
    </location>
</feature>
<dbReference type="Pfam" id="PF08241">
    <property type="entry name" value="Methyltransf_11"/>
    <property type="match status" value="1"/>
</dbReference>
<dbReference type="GO" id="GO:0035312">
    <property type="term" value="F:5'-3' DNA exonuclease activity"/>
    <property type="evidence" value="ECO:0007669"/>
    <property type="project" value="TreeGrafter"/>
</dbReference>
<keyword evidence="13" id="KW-0503">Monooxygenase</keyword>
<feature type="region of interest" description="Disordered" evidence="25">
    <location>
        <begin position="1023"/>
        <end position="1062"/>
    </location>
</feature>
<keyword evidence="10" id="KW-1133">Transmembrane helix</keyword>
<accession>A0A1R3RAQ8</accession>
<keyword evidence="14" id="KW-0472">Membrane</keyword>
<evidence type="ECO:0000256" key="4">
    <source>
        <dbReference type="ARBA" id="ARBA00010304"/>
    </source>
</evidence>
<dbReference type="Gene3D" id="3.40.50.150">
    <property type="entry name" value="Vaccinia Virus protein VP39"/>
    <property type="match status" value="1"/>
</dbReference>
<dbReference type="InterPro" id="IPR036396">
    <property type="entry name" value="Cyt_P450_sf"/>
</dbReference>
<dbReference type="SUPFAM" id="SSF56281">
    <property type="entry name" value="Metallo-hydrolase/oxidoreductase"/>
    <property type="match status" value="1"/>
</dbReference>
<dbReference type="GO" id="GO:0020037">
    <property type="term" value="F:heme binding"/>
    <property type="evidence" value="ECO:0007669"/>
    <property type="project" value="InterPro"/>
</dbReference>
<evidence type="ECO:0000259" key="26">
    <source>
        <dbReference type="PROSITE" id="PS52002"/>
    </source>
</evidence>
<keyword evidence="12 24" id="KW-0408">Iron</keyword>
<keyword evidence="16" id="KW-0234">DNA repair</keyword>
<evidence type="ECO:0000256" key="20">
    <source>
        <dbReference type="ARBA" id="ARBA00066552"/>
    </source>
</evidence>
<dbReference type="Proteomes" id="UP000188318">
    <property type="component" value="Unassembled WGS sequence"/>
</dbReference>
<evidence type="ECO:0000256" key="9">
    <source>
        <dbReference type="ARBA" id="ARBA00022763"/>
    </source>
</evidence>
<evidence type="ECO:0000256" key="8">
    <source>
        <dbReference type="ARBA" id="ARBA00022723"/>
    </source>
</evidence>
<dbReference type="STRING" id="602072.A0A1R3RAQ8"/>
<evidence type="ECO:0000256" key="10">
    <source>
        <dbReference type="ARBA" id="ARBA00022989"/>
    </source>
</evidence>
<dbReference type="GO" id="GO:0008757">
    <property type="term" value="F:S-adenosylmethionine-dependent methyltransferase activity"/>
    <property type="evidence" value="ECO:0007669"/>
    <property type="project" value="InterPro"/>
</dbReference>
<feature type="compositionally biased region" description="Basic and acidic residues" evidence="25">
    <location>
        <begin position="1044"/>
        <end position="1057"/>
    </location>
</feature>
<comment type="similarity">
    <text evidence="4">Belongs to the DNA repair metallo-beta-lactamase (DRMBL) family.</text>
</comment>
<reference evidence="28" key="1">
    <citation type="journal article" date="2017" name="Genome Biol.">
        <title>Comparative genomics reveals high biological diversity and specific adaptations in the industrially and medically important fungal genus Aspergillus.</title>
        <authorList>
            <person name="de Vries R.P."/>
            <person name="Riley R."/>
            <person name="Wiebenga A."/>
            <person name="Aguilar-Osorio G."/>
            <person name="Amillis S."/>
            <person name="Uchima C.A."/>
            <person name="Anderluh G."/>
            <person name="Asadollahi M."/>
            <person name="Askin M."/>
            <person name="Barry K."/>
            <person name="Battaglia E."/>
            <person name="Bayram O."/>
            <person name="Benocci T."/>
            <person name="Braus-Stromeyer S.A."/>
            <person name="Caldana C."/>
            <person name="Canovas D."/>
            <person name="Cerqueira G.C."/>
            <person name="Chen F."/>
            <person name="Chen W."/>
            <person name="Choi C."/>
            <person name="Clum A."/>
            <person name="Dos Santos R.A."/>
            <person name="Damasio A.R."/>
            <person name="Diallinas G."/>
            <person name="Emri T."/>
            <person name="Fekete E."/>
            <person name="Flipphi M."/>
            <person name="Freyberg S."/>
            <person name="Gallo A."/>
            <person name="Gournas C."/>
            <person name="Habgood R."/>
            <person name="Hainaut M."/>
            <person name="Harispe M.L."/>
            <person name="Henrissat B."/>
            <person name="Hilden K.S."/>
            <person name="Hope R."/>
            <person name="Hossain A."/>
            <person name="Karabika E."/>
            <person name="Karaffa L."/>
            <person name="Karanyi Z."/>
            <person name="Krasevec N."/>
            <person name="Kuo A."/>
            <person name="Kusch H."/>
            <person name="LaButti K."/>
            <person name="Lagendijk E.L."/>
            <person name="Lapidus A."/>
            <person name="Levasseur A."/>
            <person name="Lindquist E."/>
            <person name="Lipzen A."/>
            <person name="Logrieco A.F."/>
            <person name="MacCabe A."/>
            <person name="Maekelae M.R."/>
            <person name="Malavazi I."/>
            <person name="Melin P."/>
            <person name="Meyer V."/>
            <person name="Mielnichuk N."/>
            <person name="Miskei M."/>
            <person name="Molnar A.P."/>
            <person name="Mule G."/>
            <person name="Ngan C.Y."/>
            <person name="Orejas M."/>
            <person name="Orosz E."/>
            <person name="Ouedraogo J.P."/>
            <person name="Overkamp K.M."/>
            <person name="Park H.-S."/>
            <person name="Perrone G."/>
            <person name="Piumi F."/>
            <person name="Punt P.J."/>
            <person name="Ram A.F."/>
            <person name="Ramon A."/>
            <person name="Rauscher S."/>
            <person name="Record E."/>
            <person name="Riano-Pachon D.M."/>
            <person name="Robert V."/>
            <person name="Roehrig J."/>
            <person name="Ruller R."/>
            <person name="Salamov A."/>
            <person name="Salih N.S."/>
            <person name="Samson R.A."/>
            <person name="Sandor E."/>
            <person name="Sanguinetti M."/>
            <person name="Schuetze T."/>
            <person name="Sepcic K."/>
            <person name="Shelest E."/>
            <person name="Sherlock G."/>
            <person name="Sophianopoulou V."/>
            <person name="Squina F.M."/>
            <person name="Sun H."/>
            <person name="Susca A."/>
            <person name="Todd R.B."/>
            <person name="Tsang A."/>
            <person name="Unkles S.E."/>
            <person name="van de Wiele N."/>
            <person name="van Rossen-Uffink D."/>
            <person name="Oliveira J.V."/>
            <person name="Vesth T.C."/>
            <person name="Visser J."/>
            <person name="Yu J.-H."/>
            <person name="Zhou M."/>
            <person name="Andersen M.R."/>
            <person name="Archer D.B."/>
            <person name="Baker S.E."/>
            <person name="Benoit I."/>
            <person name="Brakhage A.A."/>
            <person name="Braus G.H."/>
            <person name="Fischer R."/>
            <person name="Frisvad J.C."/>
            <person name="Goldman G.H."/>
            <person name="Houbraken J."/>
            <person name="Oakley B."/>
            <person name="Pocsi I."/>
            <person name="Scazzocchio C."/>
            <person name="Seiboth B."/>
            <person name="vanKuyk P.A."/>
            <person name="Wortman J."/>
            <person name="Dyer P.S."/>
            <person name="Grigoriev I.V."/>
        </authorList>
    </citation>
    <scope>NUCLEOTIDE SEQUENCE [LARGE SCALE GENOMIC DNA]</scope>
    <source>
        <strain evidence="28">ITEM 5010</strain>
    </source>
</reference>
<dbReference type="InterPro" id="IPR011084">
    <property type="entry name" value="DRMBL"/>
</dbReference>
<evidence type="ECO:0000256" key="3">
    <source>
        <dbReference type="ARBA" id="ARBA00004167"/>
    </source>
</evidence>
<keyword evidence="11" id="KW-0560">Oxidoreductase</keyword>
<dbReference type="PANTHER" id="PTHR23240">
    <property type="entry name" value="DNA CROSS-LINK REPAIR PROTEIN PSO2/SNM1-RELATED"/>
    <property type="match status" value="1"/>
</dbReference>
<comment type="similarity">
    <text evidence="5">Belongs to the cytochrome P450 family.</text>
</comment>
<feature type="compositionally biased region" description="Pro residues" evidence="25">
    <location>
        <begin position="53"/>
        <end position="62"/>
    </location>
</feature>
<evidence type="ECO:0000256" key="12">
    <source>
        <dbReference type="ARBA" id="ARBA00023004"/>
    </source>
</evidence>
<dbReference type="GO" id="GO:0036297">
    <property type="term" value="P:interstrand cross-link repair"/>
    <property type="evidence" value="ECO:0007669"/>
    <property type="project" value="TreeGrafter"/>
</dbReference>
<dbReference type="InterPro" id="IPR002401">
    <property type="entry name" value="Cyt_P450_E_grp-I"/>
</dbReference>
<dbReference type="PRINTS" id="PR00463">
    <property type="entry name" value="EP450I"/>
</dbReference>
<comment type="catalytic activity">
    <reaction evidence="19">
        <text>benzoate + reduced [NADPH--hemoprotein reductase] + O2 = 4-hydroxybenzoate + oxidized [NADPH--hemoprotein reductase] + H2O + H(+)</text>
        <dbReference type="Rhea" id="RHEA:18033"/>
        <dbReference type="Rhea" id="RHEA-COMP:11964"/>
        <dbReference type="Rhea" id="RHEA-COMP:11965"/>
        <dbReference type="ChEBI" id="CHEBI:15377"/>
        <dbReference type="ChEBI" id="CHEBI:15378"/>
        <dbReference type="ChEBI" id="CHEBI:15379"/>
        <dbReference type="ChEBI" id="CHEBI:16150"/>
        <dbReference type="ChEBI" id="CHEBI:17879"/>
        <dbReference type="ChEBI" id="CHEBI:57618"/>
        <dbReference type="ChEBI" id="CHEBI:58210"/>
        <dbReference type="EC" id="1.14.14.92"/>
    </reaction>
</comment>
<proteinExistence type="inferred from homology"/>
<feature type="compositionally biased region" description="Polar residues" evidence="25">
    <location>
        <begin position="1029"/>
        <end position="1040"/>
    </location>
</feature>
<keyword evidence="15" id="KW-0325">Glycoprotein</keyword>
<evidence type="ECO:0000256" key="13">
    <source>
        <dbReference type="ARBA" id="ARBA00023033"/>
    </source>
</evidence>
<dbReference type="GO" id="GO:0006303">
    <property type="term" value="P:double-strand break repair via nonhomologous end joining"/>
    <property type="evidence" value="ECO:0007669"/>
    <property type="project" value="TreeGrafter"/>
</dbReference>
<comment type="subunit">
    <text evidence="18">Component of the heptameric LSM1-LSM7 complex, which consists of LSM1, LSM2, LSM3, LSM4, LSM5, LSM6 and LSM7. Component of the heptameric LSM2-LSM8 complex, which consists of LSM2, LSM3, LSM4, LSM5, LSM6, LSM7 and LSM8. The LSm subunits form a seven-membered ring structure with a doughnut shape.</text>
</comment>
<feature type="compositionally biased region" description="Basic and acidic residues" evidence="25">
    <location>
        <begin position="1099"/>
        <end position="1118"/>
    </location>
</feature>
<evidence type="ECO:0000256" key="2">
    <source>
        <dbReference type="ARBA" id="ARBA00004123"/>
    </source>
</evidence>
<keyword evidence="28" id="KW-1185">Reference proteome</keyword>
<feature type="region of interest" description="Disordered" evidence="25">
    <location>
        <begin position="281"/>
        <end position="307"/>
    </location>
</feature>
<dbReference type="FunFam" id="1.10.630.10:FF:000053">
    <property type="entry name" value="Cytochrome P450 benzoate 4-monooxygenase"/>
    <property type="match status" value="1"/>
</dbReference>
<keyword evidence="7" id="KW-0812">Transmembrane</keyword>
<feature type="domain" description="Sm" evidence="26">
    <location>
        <begin position="953"/>
        <end position="1027"/>
    </location>
</feature>
<feature type="region of interest" description="Disordered" evidence="25">
    <location>
        <begin position="1082"/>
        <end position="1238"/>
    </location>
</feature>
<dbReference type="InterPro" id="IPR047575">
    <property type="entry name" value="Sm"/>
</dbReference>
<dbReference type="OrthoDB" id="1470350at2759"/>
<dbReference type="CDD" id="cd01725">
    <property type="entry name" value="LSm2"/>
    <property type="match status" value="1"/>
</dbReference>
<dbReference type="EC" id="1.14.14.92" evidence="20"/>
<dbReference type="GO" id="GO:0005506">
    <property type="term" value="F:iron ion binding"/>
    <property type="evidence" value="ECO:0007669"/>
    <property type="project" value="InterPro"/>
</dbReference>
<dbReference type="GO" id="GO:0003684">
    <property type="term" value="F:damaged DNA binding"/>
    <property type="evidence" value="ECO:0007669"/>
    <property type="project" value="TreeGrafter"/>
</dbReference>
<dbReference type="CDD" id="cd11061">
    <property type="entry name" value="CYP67-like"/>
    <property type="match status" value="1"/>
</dbReference>
<evidence type="ECO:0000256" key="5">
    <source>
        <dbReference type="ARBA" id="ARBA00010617"/>
    </source>
</evidence>
<dbReference type="GO" id="GO:0016020">
    <property type="term" value="C:membrane"/>
    <property type="evidence" value="ECO:0007669"/>
    <property type="project" value="UniProtKB-SubCell"/>
</dbReference>
<dbReference type="CDD" id="cd02440">
    <property type="entry name" value="AdoMet_MTases"/>
    <property type="match status" value="1"/>
</dbReference>
<evidence type="ECO:0000256" key="1">
    <source>
        <dbReference type="ARBA" id="ARBA00001971"/>
    </source>
</evidence>
<evidence type="ECO:0000256" key="19">
    <source>
        <dbReference type="ARBA" id="ARBA00050706"/>
    </source>
</evidence>
<dbReference type="InterPro" id="IPR036866">
    <property type="entry name" value="RibonucZ/Hydroxyglut_hydro"/>
</dbReference>
<evidence type="ECO:0000313" key="27">
    <source>
        <dbReference type="EMBL" id="OOF91569.1"/>
    </source>
</evidence>
<dbReference type="InterPro" id="IPR001163">
    <property type="entry name" value="Sm_dom_euk/arc"/>
</dbReference>
<feature type="compositionally biased region" description="Polar residues" evidence="25">
    <location>
        <begin position="206"/>
        <end position="231"/>
    </location>
</feature>
<dbReference type="InterPro" id="IPR017972">
    <property type="entry name" value="Cyt_P450_CS"/>
</dbReference>
<comment type="subcellular location">
    <subcellularLocation>
        <location evidence="3">Membrane</location>
        <topology evidence="3">Single-pass membrane protein</topology>
    </subcellularLocation>
    <subcellularLocation>
        <location evidence="2">Nucleus</location>
    </subcellularLocation>
</comment>
<dbReference type="GO" id="GO:0018664">
    <property type="term" value="F:benzoate 4-monooxygenase activity"/>
    <property type="evidence" value="ECO:0007669"/>
    <property type="project" value="UniProtKB-EC"/>
</dbReference>
<feature type="compositionally biased region" description="Acidic residues" evidence="25">
    <location>
        <begin position="1178"/>
        <end position="1187"/>
    </location>
</feature>
<dbReference type="InterPro" id="IPR013216">
    <property type="entry name" value="Methyltransf_11"/>
</dbReference>
<dbReference type="VEuPathDB" id="FungiDB:ASPCADRAFT_399909"/>
<dbReference type="EMBL" id="KV907510">
    <property type="protein sequence ID" value="OOF91569.1"/>
    <property type="molecule type" value="Genomic_DNA"/>
</dbReference>
<dbReference type="GO" id="GO:0003723">
    <property type="term" value="F:RNA binding"/>
    <property type="evidence" value="ECO:0007669"/>
    <property type="project" value="InterPro"/>
</dbReference>
<dbReference type="SMART" id="SM00651">
    <property type="entry name" value="Sm"/>
    <property type="match status" value="1"/>
</dbReference>
<dbReference type="FunFam" id="3.60.15.10:FF:000038">
    <property type="entry name" value="DNA cross-link repair protein pso2/snm1"/>
    <property type="match status" value="1"/>
</dbReference>
<evidence type="ECO:0000313" key="28">
    <source>
        <dbReference type="Proteomes" id="UP000188318"/>
    </source>
</evidence>
<dbReference type="GO" id="GO:0032991">
    <property type="term" value="C:protein-containing complex"/>
    <property type="evidence" value="ECO:0007669"/>
    <property type="project" value="UniProtKB-ARBA"/>
</dbReference>
<keyword evidence="17" id="KW-0539">Nucleus</keyword>
<evidence type="ECO:0000256" key="15">
    <source>
        <dbReference type="ARBA" id="ARBA00023180"/>
    </source>
</evidence>
<evidence type="ECO:0000256" key="22">
    <source>
        <dbReference type="ARBA" id="ARBA00081895"/>
    </source>
</evidence>
<sequence length="2331" mass="257740">MTDVYRPAPPRCPPLRQVRGTRLDTIEEDAREAQYSESTAPGVSRTKQTTPQPSHPPPPQPPQLKLKTSGLPLVSRLHRFFSPISAGSLSSCSDTEWQRQMQPFEDLYDATDEESDISDDCTSFASTRPTSLMTPTTRTSVVSPVSRSRYPSLTIPSSTLWPSLHGAPKSSPIPPTPPPKIPVSPTALSMLTHSVPAVHAPPSLDGSVSSDQVSNISAPATPDLQSLPDTDWTMQDVQVRRDLEDAQDDELSNLEGDADVQSIQIAIESANEDWRQVLGRFPRIPGQSTPPSFDLDAEPLRGDTPSDRGVSLPADALEMLRHISLDGTPDPWSETSERNEEMWQLHMPPERPRSADDATPASELSGYSFSQLSIPSPGGFFASLGPRARHTWSIPHGNKPPSSAMAERFYKLPFARAEGEIVEQVIDYPDRTAEEQLTAVYDPIGPPTAFRIPAESLTQCSEELDDQECSEDEAMEEAPVPVGLDDQFERDEDYESELRQKAMSGLDRTSDWLSAQASYLAALHETNPVNMLDGDAHSIEAAGKGEQQPQLGRKRSVPYAGIIPEAPSSQPSALASRDSIYWRGFQAIQQQSSSRDTFVHRNTRFDAIQSTRLGLTDTHINRLRGKYEISRPERPAYKGPFSLAPRKSTMGSALVEKAQFSIVEKEQAVLSQIRQPMWAMDALRYVNGGSLIVSPALKRLASTSMVNSRKVPRQLRILDLGGHASCEWAWQLAHEYPHVKVYTVFTEHQAVNPGIKGPPNHRHASVSQLWKLPFPDNKFDVISARSLPALLKKDHPVGETQDQYDLCLKECRRCLKPGGYLEFFVMDAEITRAGPQASATSAEFASNLRAYGYDPTPTKGFLSRLQQNFADVKRAWMFLPMGTEPVKSEPPRETPDPRVKSLIDDYEAVHGPVGSTADIANITGVLGGWLWEQWIVMLQMEMGLDQQDLLAGIGSVFFKTLTNQTVTIELKNDIRIRGTLKSVDQYLNIKLDDVDVLDLDKYPHLSSVKNMFIRGSVVRYKADGPPKATSRQSRITQFATKTDGIVRESGGKGKGNGDGDGDGALGVVNGVCFLDDRKKGGGVVNGGVGDEGGRRRRERERTPEDIWEDGGDKNRDVGEGEEEERFQENGGSVKRRRVGEDTATPVGEGDGKSSGSESGGSGTKQAQAKARVSGPFIDESDSESEDLEQFREYDNGTETRERKTSLDEETTENRSDETTDEQHISVDTPPVRKATSHADDDYANFDDIEEDAFRGEEDFLGAFDDDEDLKDGLRLERDDNGEGEDFGCEAPVCPICQAVLAGLTEMDVSVHVNDCLDGKPTILSNSGLEPEPEPDPEVSKASSRADKAAIARPAQRDPYATGVAGTRSAFSKLMAGNAEDTAWTAAAANEIVPGFSLCVDAFRYGAVEGCNAYFLSHFHSDHYIGLTGSWRHGPIYCSRATANLVCQQLKVDRKWLVALEFEEKTDIPGTGGAQVTMIEANHCPGSALFLFEKPVGSGPSQRTQRVLHCGDFRASPLHVQHALLRPEVADPTTGKNRPQRIDACYLDTTYLSPKYAFPSQEDVIQACADLCVELDGDPDDSNGRAFGRAVNGKSGMLSKFVTTVTGSRPSQAPVSHPPGRLLVVIGTYSIGKERICLGIARALKSKIYATPAKQRVCACLEDAELTSLLTDNPQEAQVHMQTLFEIRAETLADYLDSMKPHFTRVVGFRPTGWTYRPPAGRILDNPPVSVVLNSAHWKTPFSSRELVPQRGSTRESACYGVPYSEHSSFRELTMFCCALRIGRVIPTVNVGSRKSRERMKAWIDRWEAEKRKSGLYPLLLSPYGAYLGLALLALYYLLPYLNRSHLRDIPAPGLAAFSNLWLLLQTRRGHRFITVDNAHKKYGKLVRLAPRHTSIADDAAINAVYGHGNGFLKSDFYDAFVSIHRGLFNTRDRAEHTRKRKTVSHTFSMKSIGQFEQYIHGNIELFVKQWNRMADTQRNPKTGYASLDALNWFNYLAFDIIGDLAFGAPFGMLEKGKDFAEMRKTPDSPPSYVQAVEVLNRRGEVSATLGCYPALKPYAKYLPDRFFRDGIQAVEDLAGIAVARVNERLRPEVMANNTRVDLLARLMEGKDQNGEKLGRAELTAEALTQLIAGSDTTSNTACAILYWCMRTPGVIEKLHKVLDKAIPQDIEVPSHAMVKEIPYLQWVIWETMRIHSTSAMGLPREIPAGNPPVEISGHTFYPGDIVSVPSYTIHRSREIWGPDAEQFVPERWDPSRLTARQKAAFIPFSTGPRACVGRNVAEMELLVICATVFRLFDFEMQQEGPMETREGFLRKPLGLDVGMKRRQPGSA</sequence>
<keyword evidence="6 24" id="KW-0349">Heme</keyword>
<evidence type="ECO:0000256" key="23">
    <source>
        <dbReference type="ARBA" id="ARBA00082391"/>
    </source>
</evidence>
<dbReference type="Gene3D" id="2.30.30.100">
    <property type="match status" value="1"/>
</dbReference>